<keyword evidence="2" id="KW-0677">Repeat</keyword>
<dbReference type="EMBL" id="JAVIJP010000005">
    <property type="protein sequence ID" value="KAL3653971.1"/>
    <property type="molecule type" value="Genomic_DNA"/>
</dbReference>
<gene>
    <name evidence="4" type="ORF">CASFOL_003652</name>
</gene>
<comment type="similarity">
    <text evidence="1">Belongs to the PPR family. P subfamily.</text>
</comment>
<name>A0ABD3EIE5_9LAMI</name>
<evidence type="ECO:0000256" key="1">
    <source>
        <dbReference type="ARBA" id="ARBA00007626"/>
    </source>
</evidence>
<dbReference type="PROSITE" id="PS51375">
    <property type="entry name" value="PPR"/>
    <property type="match status" value="3"/>
</dbReference>
<dbReference type="AlphaFoldDB" id="A0ABD3EIE5"/>
<dbReference type="InterPro" id="IPR050872">
    <property type="entry name" value="PPR_P_subfamily"/>
</dbReference>
<organism evidence="4 5">
    <name type="scientific">Castilleja foliolosa</name>
    <dbReference type="NCBI Taxonomy" id="1961234"/>
    <lineage>
        <taxon>Eukaryota</taxon>
        <taxon>Viridiplantae</taxon>
        <taxon>Streptophyta</taxon>
        <taxon>Embryophyta</taxon>
        <taxon>Tracheophyta</taxon>
        <taxon>Spermatophyta</taxon>
        <taxon>Magnoliopsida</taxon>
        <taxon>eudicotyledons</taxon>
        <taxon>Gunneridae</taxon>
        <taxon>Pentapetalae</taxon>
        <taxon>asterids</taxon>
        <taxon>lamiids</taxon>
        <taxon>Lamiales</taxon>
        <taxon>Orobanchaceae</taxon>
        <taxon>Pedicularideae</taxon>
        <taxon>Castillejinae</taxon>
        <taxon>Castilleja</taxon>
    </lineage>
</organism>
<feature type="repeat" description="PPR" evidence="3">
    <location>
        <begin position="201"/>
        <end position="235"/>
    </location>
</feature>
<protein>
    <recommendedName>
        <fullName evidence="6">Pentatricopeptide repeat-containing protein</fullName>
    </recommendedName>
</protein>
<evidence type="ECO:0008006" key="6">
    <source>
        <dbReference type="Google" id="ProtNLM"/>
    </source>
</evidence>
<accession>A0ABD3EIE5</accession>
<dbReference type="Gene3D" id="1.25.40.10">
    <property type="entry name" value="Tetratricopeptide repeat domain"/>
    <property type="match status" value="1"/>
</dbReference>
<dbReference type="Pfam" id="PF13041">
    <property type="entry name" value="PPR_2"/>
    <property type="match status" value="1"/>
</dbReference>
<evidence type="ECO:0000256" key="2">
    <source>
        <dbReference type="ARBA" id="ARBA00022737"/>
    </source>
</evidence>
<evidence type="ECO:0000313" key="4">
    <source>
        <dbReference type="EMBL" id="KAL3653971.1"/>
    </source>
</evidence>
<comment type="caution">
    <text evidence="4">The sequence shown here is derived from an EMBL/GenBank/DDBJ whole genome shotgun (WGS) entry which is preliminary data.</text>
</comment>
<evidence type="ECO:0000256" key="3">
    <source>
        <dbReference type="PROSITE-ProRule" id="PRU00708"/>
    </source>
</evidence>
<keyword evidence="5" id="KW-1185">Reference proteome</keyword>
<proteinExistence type="inferred from homology"/>
<dbReference type="InterPro" id="IPR011990">
    <property type="entry name" value="TPR-like_helical_dom_sf"/>
</dbReference>
<evidence type="ECO:0000313" key="5">
    <source>
        <dbReference type="Proteomes" id="UP001632038"/>
    </source>
</evidence>
<sequence length="250" mass="28230">MCAKVFSPDASTLELLLDLLGTTEQNPTIFKMIQKLVPNASKQKLRAGEHFCRYNIVLVINILDEKLTGYVVSIRRNRERNLWKQCLCIKTYPQFYCLSGIIASLGMCRNGQGERALLLLDALEHKGKHLHIQYYSIVMDGLIKAKNLDAARAIFKDLTSKRLEPNVVTYSTMINGCCQNGLLEEAKDLLLKMEQTCLLPNEITYNSIIQGNLKGSRYEDAAKLFEEMDAKGFLLDASTFELLLGLLETT</sequence>
<dbReference type="Pfam" id="PF12854">
    <property type="entry name" value="PPR_1"/>
    <property type="match status" value="1"/>
</dbReference>
<feature type="repeat" description="PPR" evidence="3">
    <location>
        <begin position="131"/>
        <end position="165"/>
    </location>
</feature>
<dbReference type="Proteomes" id="UP001632038">
    <property type="component" value="Unassembled WGS sequence"/>
</dbReference>
<dbReference type="PANTHER" id="PTHR46128">
    <property type="entry name" value="MITOCHONDRIAL GROUP I INTRON SPLICING FACTOR CCM1"/>
    <property type="match status" value="1"/>
</dbReference>
<dbReference type="InterPro" id="IPR002885">
    <property type="entry name" value="PPR_rpt"/>
</dbReference>
<reference evidence="5" key="1">
    <citation type="journal article" date="2024" name="IScience">
        <title>Strigolactones Initiate the Formation of Haustorium-like Structures in Castilleja.</title>
        <authorList>
            <person name="Buerger M."/>
            <person name="Peterson D."/>
            <person name="Chory J."/>
        </authorList>
    </citation>
    <scope>NUCLEOTIDE SEQUENCE [LARGE SCALE GENOMIC DNA]</scope>
</reference>
<feature type="repeat" description="PPR" evidence="3">
    <location>
        <begin position="166"/>
        <end position="200"/>
    </location>
</feature>
<dbReference type="PANTHER" id="PTHR46128:SF211">
    <property type="entry name" value="PENTACOTRIPEPTIDE-REPEAT REGION OF PRORP DOMAIN-CONTAINING PROTEIN"/>
    <property type="match status" value="1"/>
</dbReference>
<dbReference type="Pfam" id="PF01535">
    <property type="entry name" value="PPR"/>
    <property type="match status" value="1"/>
</dbReference>
<dbReference type="NCBIfam" id="TIGR00756">
    <property type="entry name" value="PPR"/>
    <property type="match status" value="3"/>
</dbReference>